<evidence type="ECO:0000313" key="2">
    <source>
        <dbReference type="Proteomes" id="UP000887574"/>
    </source>
</evidence>
<evidence type="ECO:0000313" key="3">
    <source>
        <dbReference type="WBParaSite" id="jg1951"/>
    </source>
</evidence>
<dbReference type="InterPro" id="IPR019425">
    <property type="entry name" value="7TM_GPCR_serpentine_rcpt_Srt"/>
</dbReference>
<feature type="transmembrane region" description="Helical" evidence="1">
    <location>
        <begin position="103"/>
        <end position="127"/>
    </location>
</feature>
<reference evidence="3" key="1">
    <citation type="submission" date="2022-11" db="UniProtKB">
        <authorList>
            <consortium name="WormBaseParasite"/>
        </authorList>
    </citation>
    <scope>IDENTIFICATION</scope>
</reference>
<protein>
    <submittedName>
        <fullName evidence="3">G protein-coupled receptor</fullName>
    </submittedName>
</protein>
<feature type="transmembrane region" description="Helical" evidence="1">
    <location>
        <begin position="37"/>
        <end position="57"/>
    </location>
</feature>
<dbReference type="Proteomes" id="UP000887574">
    <property type="component" value="Unplaced"/>
</dbReference>
<dbReference type="WBParaSite" id="jg1951">
    <property type="protein sequence ID" value="jg1951"/>
    <property type="gene ID" value="jg1951"/>
</dbReference>
<accession>A0A915DHH6</accession>
<keyword evidence="2" id="KW-1185">Reference proteome</keyword>
<keyword evidence="1" id="KW-1133">Transmembrane helix</keyword>
<keyword evidence="1" id="KW-0812">Transmembrane</keyword>
<feature type="transmembrane region" description="Helical" evidence="1">
    <location>
        <begin position="69"/>
        <end position="97"/>
    </location>
</feature>
<dbReference type="SUPFAM" id="SSF81321">
    <property type="entry name" value="Family A G protein-coupled receptor-like"/>
    <property type="match status" value="1"/>
</dbReference>
<dbReference type="PANTHER" id="PTHR23021">
    <property type="entry name" value="SERPENTINE RECEPTOR, CLASS T"/>
    <property type="match status" value="1"/>
</dbReference>
<organism evidence="2 3">
    <name type="scientific">Ditylenchus dipsaci</name>
    <dbReference type="NCBI Taxonomy" id="166011"/>
    <lineage>
        <taxon>Eukaryota</taxon>
        <taxon>Metazoa</taxon>
        <taxon>Ecdysozoa</taxon>
        <taxon>Nematoda</taxon>
        <taxon>Chromadorea</taxon>
        <taxon>Rhabditida</taxon>
        <taxon>Tylenchina</taxon>
        <taxon>Tylenchomorpha</taxon>
        <taxon>Sphaerularioidea</taxon>
        <taxon>Anguinidae</taxon>
        <taxon>Anguininae</taxon>
        <taxon>Ditylenchus</taxon>
    </lineage>
</organism>
<keyword evidence="1" id="KW-0472">Membrane</keyword>
<feature type="transmembrane region" description="Helical" evidence="1">
    <location>
        <begin position="243"/>
        <end position="264"/>
    </location>
</feature>
<sequence length="272" mass="31115">MNLFIFQKKEYGRLYNCTNFHVEDVPLVSRQHIAESIVTIILCAISYLLYIPCIYSISKHRAHACYKLLLYISIADCSILWLLGFVHGFLGIYGAVYCSFPTFIYFAGIAVTAIWAAESVMEISLSVNRCLAILSPATEKMLFKGWRTHLWLSAATLYAISWAWYLKPVLFTGIYFTWTFDPFIGYTTDTHHIYENFVHSVHDIANAIAVPSIYVIFFVLFTLKMRSYGQTAGESVSKMQIMLFLQIIIISSLNFAGCIIMFMANTYLSMNF</sequence>
<proteinExistence type="predicted"/>
<dbReference type="Pfam" id="PF10321">
    <property type="entry name" value="7TM_GPCR_Srt"/>
    <property type="match status" value="1"/>
</dbReference>
<evidence type="ECO:0000256" key="1">
    <source>
        <dbReference type="SAM" id="Phobius"/>
    </source>
</evidence>
<feature type="transmembrane region" description="Helical" evidence="1">
    <location>
        <begin position="204"/>
        <end position="223"/>
    </location>
</feature>
<name>A0A915DHH6_9BILA</name>
<dbReference type="AlphaFoldDB" id="A0A915DHH6"/>